<dbReference type="Proteomes" id="UP001058098">
    <property type="component" value="Chromosome"/>
</dbReference>
<evidence type="ECO:0000256" key="1">
    <source>
        <dbReference type="SAM" id="MobiDB-lite"/>
    </source>
</evidence>
<dbReference type="EMBL" id="CP062229">
    <property type="protein sequence ID" value="UVC16142.1"/>
    <property type="molecule type" value="Genomic_DNA"/>
</dbReference>
<sequence length="89" mass="9660">MPGTSVAEAARRRNMNANMLFIWRPEVGQGRLPAVAPQPKGADKSAAMEFIPIGIIGRDDGPRPISAAPRCKPRSRLFRGPLSRSRAIP</sequence>
<evidence type="ECO:0000313" key="2">
    <source>
        <dbReference type="EMBL" id="UVC16142.1"/>
    </source>
</evidence>
<feature type="region of interest" description="Disordered" evidence="1">
    <location>
        <begin position="60"/>
        <end position="89"/>
    </location>
</feature>
<gene>
    <name evidence="2" type="ORF">IHQ72_02855</name>
</gene>
<protein>
    <recommendedName>
        <fullName evidence="4">Transposase</fullName>
    </recommendedName>
</protein>
<name>A0ABY5R0E3_9HYPH</name>
<reference evidence="2" key="1">
    <citation type="submission" date="2020-09" db="EMBL/GenBank/DDBJ databases">
        <title>Rhizobia associated with sainfoin plants.</title>
        <authorList>
            <person name="Asharfi S."/>
            <person name="Kuzmanovic N."/>
            <person name="Bunk B."/>
            <person name="Sproeer C."/>
            <person name="Becker M."/>
            <person name="Thuenen T."/>
        </authorList>
    </citation>
    <scope>NUCLEOTIDE SEQUENCE</scope>
    <source>
        <strain evidence="2">OM4</strain>
    </source>
</reference>
<keyword evidence="3" id="KW-1185">Reference proteome</keyword>
<evidence type="ECO:0000313" key="3">
    <source>
        <dbReference type="Proteomes" id="UP001058098"/>
    </source>
</evidence>
<proteinExistence type="predicted"/>
<accession>A0ABY5R0E3</accession>
<evidence type="ECO:0008006" key="4">
    <source>
        <dbReference type="Google" id="ProtNLM"/>
    </source>
</evidence>
<organism evidence="2 3">
    <name type="scientific">Mesorhizobium onobrychidis</name>
    <dbReference type="NCBI Taxonomy" id="2775404"/>
    <lineage>
        <taxon>Bacteria</taxon>
        <taxon>Pseudomonadati</taxon>
        <taxon>Pseudomonadota</taxon>
        <taxon>Alphaproteobacteria</taxon>
        <taxon>Hyphomicrobiales</taxon>
        <taxon>Phyllobacteriaceae</taxon>
        <taxon>Mesorhizobium</taxon>
    </lineage>
</organism>